<gene>
    <name evidence="1" type="ORF">ASPZODRAFT_2118010</name>
</gene>
<accession>A0A1L9ST96</accession>
<dbReference type="Proteomes" id="UP000184188">
    <property type="component" value="Unassembled WGS sequence"/>
</dbReference>
<dbReference type="OrthoDB" id="5422293at2759"/>
<keyword evidence="2" id="KW-1185">Reference proteome</keyword>
<dbReference type="RefSeq" id="XP_022584942.1">
    <property type="nucleotide sequence ID" value="XM_022727776.1"/>
</dbReference>
<organism evidence="1 2">
    <name type="scientific">Penicilliopsis zonata CBS 506.65</name>
    <dbReference type="NCBI Taxonomy" id="1073090"/>
    <lineage>
        <taxon>Eukaryota</taxon>
        <taxon>Fungi</taxon>
        <taxon>Dikarya</taxon>
        <taxon>Ascomycota</taxon>
        <taxon>Pezizomycotina</taxon>
        <taxon>Eurotiomycetes</taxon>
        <taxon>Eurotiomycetidae</taxon>
        <taxon>Eurotiales</taxon>
        <taxon>Aspergillaceae</taxon>
        <taxon>Penicilliopsis</taxon>
    </lineage>
</organism>
<dbReference type="AlphaFoldDB" id="A0A1L9ST96"/>
<dbReference type="EMBL" id="KV878337">
    <property type="protein sequence ID" value="OJJ50432.1"/>
    <property type="molecule type" value="Genomic_DNA"/>
</dbReference>
<evidence type="ECO:0000313" key="2">
    <source>
        <dbReference type="Proteomes" id="UP000184188"/>
    </source>
</evidence>
<evidence type="ECO:0000313" key="1">
    <source>
        <dbReference type="EMBL" id="OJJ50432.1"/>
    </source>
</evidence>
<proteinExistence type="predicted"/>
<name>A0A1L9ST96_9EURO</name>
<reference evidence="2" key="1">
    <citation type="journal article" date="2017" name="Genome Biol.">
        <title>Comparative genomics reveals high biological diversity and specific adaptations in the industrially and medically important fungal genus Aspergillus.</title>
        <authorList>
            <person name="de Vries R.P."/>
            <person name="Riley R."/>
            <person name="Wiebenga A."/>
            <person name="Aguilar-Osorio G."/>
            <person name="Amillis S."/>
            <person name="Uchima C.A."/>
            <person name="Anderluh G."/>
            <person name="Asadollahi M."/>
            <person name="Askin M."/>
            <person name="Barry K."/>
            <person name="Battaglia E."/>
            <person name="Bayram O."/>
            <person name="Benocci T."/>
            <person name="Braus-Stromeyer S.A."/>
            <person name="Caldana C."/>
            <person name="Canovas D."/>
            <person name="Cerqueira G.C."/>
            <person name="Chen F."/>
            <person name="Chen W."/>
            <person name="Choi C."/>
            <person name="Clum A."/>
            <person name="Dos Santos R.A."/>
            <person name="Damasio A.R."/>
            <person name="Diallinas G."/>
            <person name="Emri T."/>
            <person name="Fekete E."/>
            <person name="Flipphi M."/>
            <person name="Freyberg S."/>
            <person name="Gallo A."/>
            <person name="Gournas C."/>
            <person name="Habgood R."/>
            <person name="Hainaut M."/>
            <person name="Harispe M.L."/>
            <person name="Henrissat B."/>
            <person name="Hilden K.S."/>
            <person name="Hope R."/>
            <person name="Hossain A."/>
            <person name="Karabika E."/>
            <person name="Karaffa L."/>
            <person name="Karanyi Z."/>
            <person name="Krasevec N."/>
            <person name="Kuo A."/>
            <person name="Kusch H."/>
            <person name="LaButti K."/>
            <person name="Lagendijk E.L."/>
            <person name="Lapidus A."/>
            <person name="Levasseur A."/>
            <person name="Lindquist E."/>
            <person name="Lipzen A."/>
            <person name="Logrieco A.F."/>
            <person name="MacCabe A."/>
            <person name="Maekelae M.R."/>
            <person name="Malavazi I."/>
            <person name="Melin P."/>
            <person name="Meyer V."/>
            <person name="Mielnichuk N."/>
            <person name="Miskei M."/>
            <person name="Molnar A.P."/>
            <person name="Mule G."/>
            <person name="Ngan C.Y."/>
            <person name="Orejas M."/>
            <person name="Orosz E."/>
            <person name="Ouedraogo J.P."/>
            <person name="Overkamp K.M."/>
            <person name="Park H.-S."/>
            <person name="Perrone G."/>
            <person name="Piumi F."/>
            <person name="Punt P.J."/>
            <person name="Ram A.F."/>
            <person name="Ramon A."/>
            <person name="Rauscher S."/>
            <person name="Record E."/>
            <person name="Riano-Pachon D.M."/>
            <person name="Robert V."/>
            <person name="Roehrig J."/>
            <person name="Ruller R."/>
            <person name="Salamov A."/>
            <person name="Salih N.S."/>
            <person name="Samson R.A."/>
            <person name="Sandor E."/>
            <person name="Sanguinetti M."/>
            <person name="Schuetze T."/>
            <person name="Sepcic K."/>
            <person name="Shelest E."/>
            <person name="Sherlock G."/>
            <person name="Sophianopoulou V."/>
            <person name="Squina F.M."/>
            <person name="Sun H."/>
            <person name="Susca A."/>
            <person name="Todd R.B."/>
            <person name="Tsang A."/>
            <person name="Unkles S.E."/>
            <person name="van de Wiele N."/>
            <person name="van Rossen-Uffink D."/>
            <person name="Oliveira J.V."/>
            <person name="Vesth T.C."/>
            <person name="Visser J."/>
            <person name="Yu J.-H."/>
            <person name="Zhou M."/>
            <person name="Andersen M.R."/>
            <person name="Archer D.B."/>
            <person name="Baker S.E."/>
            <person name="Benoit I."/>
            <person name="Brakhage A.A."/>
            <person name="Braus G.H."/>
            <person name="Fischer R."/>
            <person name="Frisvad J.C."/>
            <person name="Goldman G.H."/>
            <person name="Houbraken J."/>
            <person name="Oakley B."/>
            <person name="Pocsi I."/>
            <person name="Scazzocchio C."/>
            <person name="Seiboth B."/>
            <person name="vanKuyk P.A."/>
            <person name="Wortman J."/>
            <person name="Dyer P.S."/>
            <person name="Grigoriev I.V."/>
        </authorList>
    </citation>
    <scope>NUCLEOTIDE SEQUENCE [LARGE SCALE GENOMIC DNA]</scope>
    <source>
        <strain evidence="2">CBS 506.65</strain>
    </source>
</reference>
<dbReference type="VEuPathDB" id="FungiDB:ASPZODRAFT_2118010"/>
<protein>
    <submittedName>
        <fullName evidence="1">Uncharacterized protein</fullName>
    </submittedName>
</protein>
<dbReference type="GeneID" id="34614240"/>
<sequence length="252" mass="29578">MKSNHYRPRITWWMRLNRFIYTFESPLCLRGSLTRLRHRHSYPLLALLRLFLPLPTWHFSLPNPVPFMVMRDNFGLFRTRASSADLVNMRSIPVWRARDTPIRSIYRIYEAMAAREYVAIGPEVEYFWYQARHSWSVHCIPDPCDHDPIRYAILACIAEELADAFNWRLSQGLRRDGKHIYRETLDDVLPNYTPETAPSWTRKVPPIDVNLIEGLPDDVLDSSGKLILEQGGQNLVFAERNIVTNTGYFRTI</sequence>